<feature type="transmembrane region" description="Helical" evidence="9">
    <location>
        <begin position="260"/>
        <end position="281"/>
    </location>
</feature>
<dbReference type="InterPro" id="IPR017871">
    <property type="entry name" value="ABC_transporter-like_CS"/>
</dbReference>
<comment type="subcellular location">
    <subcellularLocation>
        <location evidence="1">Cell membrane</location>
        <topology evidence="1">Multi-pass membrane protein</topology>
    </subcellularLocation>
</comment>
<evidence type="ECO:0000256" key="1">
    <source>
        <dbReference type="ARBA" id="ARBA00004651"/>
    </source>
</evidence>
<dbReference type="OrthoDB" id="9806127at2"/>
<dbReference type="InterPro" id="IPR003593">
    <property type="entry name" value="AAA+_ATPase"/>
</dbReference>
<dbReference type="Gene3D" id="1.20.1560.10">
    <property type="entry name" value="ABC transporter type 1, transmembrane domain"/>
    <property type="match status" value="1"/>
</dbReference>
<dbReference type="Gene3D" id="3.40.50.300">
    <property type="entry name" value="P-loop containing nucleotide triphosphate hydrolases"/>
    <property type="match status" value="1"/>
</dbReference>
<dbReference type="SMART" id="SM00382">
    <property type="entry name" value="AAA"/>
    <property type="match status" value="1"/>
</dbReference>
<dbReference type="GO" id="GO:0016887">
    <property type="term" value="F:ATP hydrolysis activity"/>
    <property type="evidence" value="ECO:0007669"/>
    <property type="project" value="InterPro"/>
</dbReference>
<proteinExistence type="predicted"/>
<dbReference type="GO" id="GO:0005524">
    <property type="term" value="F:ATP binding"/>
    <property type="evidence" value="ECO:0007669"/>
    <property type="project" value="UniProtKB-KW"/>
</dbReference>
<evidence type="ECO:0000256" key="9">
    <source>
        <dbReference type="SAM" id="Phobius"/>
    </source>
</evidence>
<keyword evidence="6" id="KW-0067">ATP-binding</keyword>
<dbReference type="PROSITE" id="PS50893">
    <property type="entry name" value="ABC_TRANSPORTER_2"/>
    <property type="match status" value="1"/>
</dbReference>
<organism evidence="12 13">
    <name type="scientific">Thermoflavimicrobium daqui</name>
    <dbReference type="NCBI Taxonomy" id="2137476"/>
    <lineage>
        <taxon>Bacteria</taxon>
        <taxon>Bacillati</taxon>
        <taxon>Bacillota</taxon>
        <taxon>Bacilli</taxon>
        <taxon>Bacillales</taxon>
        <taxon>Thermoactinomycetaceae</taxon>
        <taxon>Thermoflavimicrobium</taxon>
    </lineage>
</organism>
<keyword evidence="5" id="KW-0547">Nucleotide-binding</keyword>
<feature type="transmembrane region" description="Helical" evidence="9">
    <location>
        <begin position="144"/>
        <end position="164"/>
    </location>
</feature>
<keyword evidence="7 9" id="KW-1133">Transmembrane helix</keyword>
<sequence length="602" mass="69995">MKNNNNKREVFSTIKNVIEIVRLILTFKKKYLVITSILTILMGFLPFVSLLNTQTIMNTIQSSNGKAFNTIIISMIIFVVIEIITEVVTSLNSYYSAVYNDYLSYEFNLKVLKKTKEFGLKEFENPGIYDLIQRAEQEAGLRPYKILTSLFSLFSALIKLVFSISILVIWHWWILFVVLFFPMIASLYFFKISKEEYLVYFNRTKHERKSWYIAHLLTKDLFVKEVKALNLTDFLTEKFKTIRYKFVTENRVLNKRRTKFTFFFQILNLVFTSSIVLLAIFESFVGKILIGNLMTYIRTISMVEENVKLIITQFFSIHQDGLHASELVRFLRYKVKEQANETGEKIVVNEIQKIELRNVSYQYDGKEDYALKNINLVINKGDKIALVGENGSGKTTLIKLLMNLYHDYTGEILINGINIKNINMEKLKQKVSVIFQDFNEYQFRVRENIGFGKLDQLENDHSIIKASQDAGADSFIEQLPKKYDQQVGQWFEGGVQLSGGQWQKLAIARAFVRDADFYVFDEPTAALDPLSEFQLFKRIAMVTKDKIGIFITHRFINARSANRIIVLEQGQIIEEGTHEKLMDNKGKYAMLYDLQLGMMGKK</sequence>
<evidence type="ECO:0000256" key="7">
    <source>
        <dbReference type="ARBA" id="ARBA00022989"/>
    </source>
</evidence>
<keyword evidence="2" id="KW-0813">Transport</keyword>
<dbReference type="RefSeq" id="WP_145962199.1">
    <property type="nucleotide sequence ID" value="NZ_KZ845664.1"/>
</dbReference>
<dbReference type="AlphaFoldDB" id="A0A364K835"/>
<comment type="caution">
    <text evidence="12">The sequence shown here is derived from an EMBL/GenBank/DDBJ whole genome shotgun (WGS) entry which is preliminary data.</text>
</comment>
<keyword evidence="13" id="KW-1185">Reference proteome</keyword>
<dbReference type="SUPFAM" id="SSF52540">
    <property type="entry name" value="P-loop containing nucleoside triphosphate hydrolases"/>
    <property type="match status" value="1"/>
</dbReference>
<dbReference type="SUPFAM" id="SSF90123">
    <property type="entry name" value="ABC transporter transmembrane region"/>
    <property type="match status" value="1"/>
</dbReference>
<evidence type="ECO:0000259" key="11">
    <source>
        <dbReference type="PROSITE" id="PS50929"/>
    </source>
</evidence>
<reference evidence="12 13" key="2">
    <citation type="submission" date="2018-06" db="EMBL/GenBank/DDBJ databases">
        <authorList>
            <person name="Zhirakovskaya E."/>
        </authorList>
    </citation>
    <scope>NUCLEOTIDE SEQUENCE [LARGE SCALE GENOMIC DNA]</scope>
    <source>
        <strain evidence="12 13">FBKL4.011</strain>
    </source>
</reference>
<dbReference type="PROSITE" id="PS00211">
    <property type="entry name" value="ABC_TRANSPORTER_1"/>
    <property type="match status" value="1"/>
</dbReference>
<reference evidence="12 13" key="1">
    <citation type="submission" date="2018-06" db="EMBL/GenBank/DDBJ databases">
        <title>Thermoflavimicrobium daqus sp. nov., a thermophilic microbe isolated from Moutai-flavour Daqu.</title>
        <authorList>
            <person name="Wang X."/>
            <person name="Zhou H."/>
        </authorList>
    </citation>
    <scope>NUCLEOTIDE SEQUENCE [LARGE SCALE GENOMIC DNA]</scope>
    <source>
        <strain evidence="12 13">FBKL4.011</strain>
    </source>
</reference>
<dbReference type="GO" id="GO:0005886">
    <property type="term" value="C:plasma membrane"/>
    <property type="evidence" value="ECO:0007669"/>
    <property type="project" value="UniProtKB-SubCell"/>
</dbReference>
<protein>
    <recommendedName>
        <fullName evidence="14">ABC transporter ATP-binding protein</fullName>
    </recommendedName>
</protein>
<dbReference type="Proteomes" id="UP000251213">
    <property type="component" value="Unassembled WGS sequence"/>
</dbReference>
<dbReference type="InterPro" id="IPR011527">
    <property type="entry name" value="ABC1_TM_dom"/>
</dbReference>
<dbReference type="EMBL" id="QJKK01000002">
    <property type="protein sequence ID" value="RAL26454.1"/>
    <property type="molecule type" value="Genomic_DNA"/>
</dbReference>
<feature type="transmembrane region" description="Helical" evidence="9">
    <location>
        <begin position="31"/>
        <end position="51"/>
    </location>
</feature>
<name>A0A364K835_9BACL</name>
<keyword evidence="8 9" id="KW-0472">Membrane</keyword>
<evidence type="ECO:0000256" key="3">
    <source>
        <dbReference type="ARBA" id="ARBA00022475"/>
    </source>
</evidence>
<evidence type="ECO:0000256" key="5">
    <source>
        <dbReference type="ARBA" id="ARBA00022741"/>
    </source>
</evidence>
<dbReference type="GO" id="GO:0015421">
    <property type="term" value="F:ABC-type oligopeptide transporter activity"/>
    <property type="evidence" value="ECO:0007669"/>
    <property type="project" value="TreeGrafter"/>
</dbReference>
<feature type="transmembrane region" description="Helical" evidence="9">
    <location>
        <begin position="170"/>
        <end position="190"/>
    </location>
</feature>
<keyword evidence="4 9" id="KW-0812">Transmembrane</keyword>
<evidence type="ECO:0000313" key="13">
    <source>
        <dbReference type="Proteomes" id="UP000251213"/>
    </source>
</evidence>
<feature type="domain" description="ABC transporter" evidence="10">
    <location>
        <begin position="354"/>
        <end position="594"/>
    </location>
</feature>
<dbReference type="InterPro" id="IPR036640">
    <property type="entry name" value="ABC1_TM_sf"/>
</dbReference>
<dbReference type="Pfam" id="PF00005">
    <property type="entry name" value="ABC_tran"/>
    <property type="match status" value="1"/>
</dbReference>
<evidence type="ECO:0000256" key="8">
    <source>
        <dbReference type="ARBA" id="ARBA00023136"/>
    </source>
</evidence>
<gene>
    <name evidence="12" type="ORF">DL897_05540</name>
</gene>
<keyword evidence="3" id="KW-1003">Cell membrane</keyword>
<dbReference type="InterPro" id="IPR027417">
    <property type="entry name" value="P-loop_NTPase"/>
</dbReference>
<dbReference type="PROSITE" id="PS50929">
    <property type="entry name" value="ABC_TM1F"/>
    <property type="match status" value="1"/>
</dbReference>
<dbReference type="InterPro" id="IPR003439">
    <property type="entry name" value="ABC_transporter-like_ATP-bd"/>
</dbReference>
<dbReference type="PANTHER" id="PTHR43394:SF1">
    <property type="entry name" value="ATP-BINDING CASSETTE SUB-FAMILY B MEMBER 10, MITOCHONDRIAL"/>
    <property type="match status" value="1"/>
</dbReference>
<dbReference type="PANTHER" id="PTHR43394">
    <property type="entry name" value="ATP-DEPENDENT PERMEASE MDL1, MITOCHONDRIAL"/>
    <property type="match status" value="1"/>
</dbReference>
<evidence type="ECO:0000259" key="10">
    <source>
        <dbReference type="PROSITE" id="PS50893"/>
    </source>
</evidence>
<evidence type="ECO:0008006" key="14">
    <source>
        <dbReference type="Google" id="ProtNLM"/>
    </source>
</evidence>
<accession>A0A364K835</accession>
<evidence type="ECO:0000256" key="4">
    <source>
        <dbReference type="ARBA" id="ARBA00022692"/>
    </source>
</evidence>
<evidence type="ECO:0000256" key="6">
    <source>
        <dbReference type="ARBA" id="ARBA00022840"/>
    </source>
</evidence>
<feature type="transmembrane region" description="Helical" evidence="9">
    <location>
        <begin position="71"/>
        <end position="95"/>
    </location>
</feature>
<feature type="domain" description="ABC transmembrane type-1" evidence="11">
    <location>
        <begin position="33"/>
        <end position="319"/>
    </location>
</feature>
<evidence type="ECO:0000313" key="12">
    <source>
        <dbReference type="EMBL" id="RAL26454.1"/>
    </source>
</evidence>
<dbReference type="InterPro" id="IPR039421">
    <property type="entry name" value="Type_1_exporter"/>
</dbReference>
<dbReference type="FunFam" id="3.40.50.300:FF:000221">
    <property type="entry name" value="Multidrug ABC transporter ATP-binding protein"/>
    <property type="match status" value="1"/>
</dbReference>
<evidence type="ECO:0000256" key="2">
    <source>
        <dbReference type="ARBA" id="ARBA00022448"/>
    </source>
</evidence>